<dbReference type="SMART" id="SM00387">
    <property type="entry name" value="HATPase_c"/>
    <property type="match status" value="1"/>
</dbReference>
<comment type="catalytic activity">
    <reaction evidence="1">
        <text>ATP + protein L-histidine = ADP + protein N-phospho-L-histidine.</text>
        <dbReference type="EC" id="2.7.13.3"/>
    </reaction>
</comment>
<evidence type="ECO:0000256" key="1">
    <source>
        <dbReference type="ARBA" id="ARBA00000085"/>
    </source>
</evidence>
<dbReference type="Pfam" id="PF00072">
    <property type="entry name" value="Response_reg"/>
    <property type="match status" value="1"/>
</dbReference>
<dbReference type="InterPro" id="IPR003594">
    <property type="entry name" value="HATPase_dom"/>
</dbReference>
<dbReference type="SMART" id="SM00091">
    <property type="entry name" value="PAS"/>
    <property type="match status" value="2"/>
</dbReference>
<keyword evidence="4" id="KW-0808">Transferase</keyword>
<organism evidence="12">
    <name type="scientific">Thermodesulfatator atlanticus</name>
    <dbReference type="NCBI Taxonomy" id="501497"/>
    <lineage>
        <taxon>Bacteria</taxon>
        <taxon>Pseudomonadati</taxon>
        <taxon>Thermodesulfobacteriota</taxon>
        <taxon>Thermodesulfobacteria</taxon>
        <taxon>Thermodesulfobacteriales</taxon>
        <taxon>Thermodesulfatatoraceae</taxon>
        <taxon>Thermodesulfatator</taxon>
    </lineage>
</organism>
<dbReference type="PANTHER" id="PTHR43065">
    <property type="entry name" value="SENSOR HISTIDINE KINASE"/>
    <property type="match status" value="1"/>
</dbReference>
<dbReference type="Gene3D" id="3.30.565.10">
    <property type="entry name" value="Histidine kinase-like ATPase, C-terminal domain"/>
    <property type="match status" value="1"/>
</dbReference>
<name>A0A7V5P1N4_9BACT</name>
<keyword evidence="8" id="KW-0902">Two-component regulatory system</keyword>
<dbReference type="InterPro" id="IPR036890">
    <property type="entry name" value="HATPase_C_sf"/>
</dbReference>
<dbReference type="SMART" id="SM00448">
    <property type="entry name" value="REC"/>
    <property type="match status" value="1"/>
</dbReference>
<reference evidence="12" key="1">
    <citation type="journal article" date="2020" name="mSystems">
        <title>Genome- and Community-Level Interaction Insights into Carbon Utilization and Element Cycling Functions of Hydrothermarchaeota in Hydrothermal Sediment.</title>
        <authorList>
            <person name="Zhou Z."/>
            <person name="Liu Y."/>
            <person name="Xu W."/>
            <person name="Pan J."/>
            <person name="Luo Z.H."/>
            <person name="Li M."/>
        </authorList>
    </citation>
    <scope>NUCLEOTIDE SEQUENCE [LARGE SCALE GENOMIC DNA]</scope>
    <source>
        <strain evidence="12">HyVt-533</strain>
    </source>
</reference>
<gene>
    <name evidence="12" type="ORF">ENJ96_10170</name>
</gene>
<dbReference type="Pfam" id="PF02518">
    <property type="entry name" value="HATPase_c"/>
    <property type="match status" value="1"/>
</dbReference>
<protein>
    <recommendedName>
        <fullName evidence="2">histidine kinase</fullName>
        <ecNumber evidence="2">2.7.13.3</ecNumber>
    </recommendedName>
</protein>
<accession>A0A7V5P1N4</accession>
<dbReference type="PROSITE" id="PS50109">
    <property type="entry name" value="HIS_KIN"/>
    <property type="match status" value="1"/>
</dbReference>
<dbReference type="InterPro" id="IPR000014">
    <property type="entry name" value="PAS"/>
</dbReference>
<dbReference type="CDD" id="cd00156">
    <property type="entry name" value="REC"/>
    <property type="match status" value="1"/>
</dbReference>
<evidence type="ECO:0000256" key="5">
    <source>
        <dbReference type="ARBA" id="ARBA00022741"/>
    </source>
</evidence>
<evidence type="ECO:0000256" key="6">
    <source>
        <dbReference type="ARBA" id="ARBA00022777"/>
    </source>
</evidence>
<dbReference type="EC" id="2.7.13.3" evidence="2"/>
<keyword evidence="6" id="KW-0418">Kinase</keyword>
<evidence type="ECO:0000256" key="4">
    <source>
        <dbReference type="ARBA" id="ARBA00022679"/>
    </source>
</evidence>
<dbReference type="PANTHER" id="PTHR43065:SF42">
    <property type="entry name" value="TWO-COMPONENT SENSOR PPRA"/>
    <property type="match status" value="1"/>
</dbReference>
<evidence type="ECO:0000256" key="2">
    <source>
        <dbReference type="ARBA" id="ARBA00012438"/>
    </source>
</evidence>
<dbReference type="Gene3D" id="3.40.50.2300">
    <property type="match status" value="1"/>
</dbReference>
<dbReference type="InterPro" id="IPR035965">
    <property type="entry name" value="PAS-like_dom_sf"/>
</dbReference>
<dbReference type="PROSITE" id="PS50110">
    <property type="entry name" value="RESPONSE_REGULATORY"/>
    <property type="match status" value="1"/>
</dbReference>
<evidence type="ECO:0000313" key="12">
    <source>
        <dbReference type="EMBL" id="HHI98193.1"/>
    </source>
</evidence>
<dbReference type="InterPro" id="IPR036097">
    <property type="entry name" value="HisK_dim/P_sf"/>
</dbReference>
<feature type="domain" description="Histidine kinase" evidence="10">
    <location>
        <begin position="436"/>
        <end position="649"/>
    </location>
</feature>
<dbReference type="Proteomes" id="UP000886101">
    <property type="component" value="Unassembled WGS sequence"/>
</dbReference>
<evidence type="ECO:0000256" key="9">
    <source>
        <dbReference type="PROSITE-ProRule" id="PRU00169"/>
    </source>
</evidence>
<dbReference type="InterPro" id="IPR011006">
    <property type="entry name" value="CheY-like_superfamily"/>
</dbReference>
<proteinExistence type="predicted"/>
<evidence type="ECO:0000259" key="11">
    <source>
        <dbReference type="PROSITE" id="PS50110"/>
    </source>
</evidence>
<dbReference type="EMBL" id="DROK01000300">
    <property type="protein sequence ID" value="HHI98193.1"/>
    <property type="molecule type" value="Genomic_DNA"/>
</dbReference>
<dbReference type="PRINTS" id="PR00344">
    <property type="entry name" value="BCTRLSENSOR"/>
</dbReference>
<dbReference type="GO" id="GO:0005524">
    <property type="term" value="F:ATP binding"/>
    <property type="evidence" value="ECO:0007669"/>
    <property type="project" value="UniProtKB-KW"/>
</dbReference>
<keyword evidence="5" id="KW-0547">Nucleotide-binding</keyword>
<sequence>MFENLGQMYCENPAGRVSATRYLQIVNHLFASHYHLPLDYFLANLVEVLNLKKAAIYYNRLDYRWQLVASLVAQHVTGPSTTRFPDVIEYQEIWPGLETKLSQGEKVMLTEAEIEALGFLSETKHRFFVFPLLENKWWNGILILDFGKRSPSAEELALLEELVRSLSLAIKRQKRESEYLDLTRVFQELLNNIPYLVILVDANGRWLLVNKKTTELFKLKRKSIYQGYTFEELSQLRPQYQNLFDKLKNLVQKIPGRDAPLKETFKFKQKDHFQWWEFLLIPFRCDSEKRILILGRDVTSFKLAQERLLTILENLPAMVYIVQPESRKILYGNALFKQYFGEEVLNKAPCHQLLFGRDYVCEFCHLDSPATGIHEEREIFDSRRNRWLKLYEAYIPWFEKDLVRLGMIQDITAYKQQEEELIRSQKLELLGKITGNIAHEFNNVLAIIGGYLDLIRLKTREEEKVQKYVGHIQQAIETGTKLIKQLLILSRGKADNRKEVNDLNLVISEQKELFQKLLGEKIQLELDLHQGSLPVGLSYEEIQHVLTNLLLNARDAMPQGGLVRVITRQVETSKGKAALLKVEDTGCGIPGENLTRIFEPFYTTKSFGEGTGLGLNVVLSLVRKNGGEIKVESEPGRGTSFEIILPLQTSPTAITGEKDLSAEGCDQGGEIRMSKRLILVVEDEPHIREMLAEMLEGQNFAVAVAANGQEALQWLKEHDFRADLIITDVVMPKMDGVQLYRELQKFAPEIPIIFISGYAEHILEKYGFNEESFKIIKKPFTFRQLLEEIEKVLGD</sequence>
<dbReference type="SUPFAM" id="SSF47384">
    <property type="entry name" value="Homodimeric domain of signal transducing histidine kinase"/>
    <property type="match status" value="1"/>
</dbReference>
<dbReference type="CDD" id="cd00082">
    <property type="entry name" value="HisKA"/>
    <property type="match status" value="1"/>
</dbReference>
<dbReference type="SUPFAM" id="SSF52172">
    <property type="entry name" value="CheY-like"/>
    <property type="match status" value="1"/>
</dbReference>
<dbReference type="SUPFAM" id="SSF55874">
    <property type="entry name" value="ATPase domain of HSP90 chaperone/DNA topoisomerase II/histidine kinase"/>
    <property type="match status" value="1"/>
</dbReference>
<dbReference type="InterPro" id="IPR001789">
    <property type="entry name" value="Sig_transdc_resp-reg_receiver"/>
</dbReference>
<evidence type="ECO:0000256" key="8">
    <source>
        <dbReference type="ARBA" id="ARBA00023012"/>
    </source>
</evidence>
<dbReference type="Gene3D" id="3.30.450.20">
    <property type="entry name" value="PAS domain"/>
    <property type="match status" value="2"/>
</dbReference>
<dbReference type="InterPro" id="IPR003661">
    <property type="entry name" value="HisK_dim/P_dom"/>
</dbReference>
<evidence type="ECO:0000256" key="3">
    <source>
        <dbReference type="ARBA" id="ARBA00022553"/>
    </source>
</evidence>
<dbReference type="GO" id="GO:0000155">
    <property type="term" value="F:phosphorelay sensor kinase activity"/>
    <property type="evidence" value="ECO:0007669"/>
    <property type="project" value="InterPro"/>
</dbReference>
<dbReference type="Pfam" id="PF13188">
    <property type="entry name" value="PAS_8"/>
    <property type="match status" value="1"/>
</dbReference>
<feature type="domain" description="Response regulatory" evidence="11">
    <location>
        <begin position="677"/>
        <end position="793"/>
    </location>
</feature>
<dbReference type="GO" id="GO:0006355">
    <property type="term" value="P:regulation of DNA-templated transcription"/>
    <property type="evidence" value="ECO:0007669"/>
    <property type="project" value="InterPro"/>
</dbReference>
<dbReference type="Pfam" id="PF00989">
    <property type="entry name" value="PAS"/>
    <property type="match status" value="1"/>
</dbReference>
<keyword evidence="7" id="KW-0067">ATP-binding</keyword>
<evidence type="ECO:0000259" key="10">
    <source>
        <dbReference type="PROSITE" id="PS50109"/>
    </source>
</evidence>
<evidence type="ECO:0000256" key="7">
    <source>
        <dbReference type="ARBA" id="ARBA00022840"/>
    </source>
</evidence>
<feature type="modified residue" description="4-aspartylphosphate" evidence="9">
    <location>
        <position position="728"/>
    </location>
</feature>
<dbReference type="InterPro" id="IPR004358">
    <property type="entry name" value="Sig_transdc_His_kin-like_C"/>
</dbReference>
<dbReference type="InterPro" id="IPR005467">
    <property type="entry name" value="His_kinase_dom"/>
</dbReference>
<comment type="caution">
    <text evidence="12">The sequence shown here is derived from an EMBL/GenBank/DDBJ whole genome shotgun (WGS) entry which is preliminary data.</text>
</comment>
<keyword evidence="3 9" id="KW-0597">Phosphoprotein</keyword>
<dbReference type="Gene3D" id="1.10.287.130">
    <property type="match status" value="1"/>
</dbReference>
<dbReference type="AlphaFoldDB" id="A0A7V5P1N4"/>
<dbReference type="Pfam" id="PF00512">
    <property type="entry name" value="HisKA"/>
    <property type="match status" value="1"/>
</dbReference>
<dbReference type="InterPro" id="IPR013767">
    <property type="entry name" value="PAS_fold"/>
</dbReference>
<dbReference type="SUPFAM" id="SSF55785">
    <property type="entry name" value="PYP-like sensor domain (PAS domain)"/>
    <property type="match status" value="2"/>
</dbReference>
<dbReference type="SMART" id="SM00388">
    <property type="entry name" value="HisKA"/>
    <property type="match status" value="1"/>
</dbReference>